<dbReference type="PANTHER" id="PTHR24421">
    <property type="entry name" value="NITRATE/NITRITE SENSOR PROTEIN NARX-RELATED"/>
    <property type="match status" value="1"/>
</dbReference>
<dbReference type="InterPro" id="IPR011712">
    <property type="entry name" value="Sig_transdc_His_kin_sub3_dim/P"/>
</dbReference>
<organism evidence="11 12">
    <name type="scientific">Micromonospora echinaurantiaca</name>
    <dbReference type="NCBI Taxonomy" id="47857"/>
    <lineage>
        <taxon>Bacteria</taxon>
        <taxon>Bacillati</taxon>
        <taxon>Actinomycetota</taxon>
        <taxon>Actinomycetes</taxon>
        <taxon>Micromonosporales</taxon>
        <taxon>Micromonosporaceae</taxon>
        <taxon>Micromonospora</taxon>
    </lineage>
</organism>
<keyword evidence="12" id="KW-1185">Reference proteome</keyword>
<evidence type="ECO:0000256" key="5">
    <source>
        <dbReference type="ARBA" id="ARBA00022741"/>
    </source>
</evidence>
<dbReference type="GO" id="GO:0046983">
    <property type="term" value="F:protein dimerization activity"/>
    <property type="evidence" value="ECO:0007669"/>
    <property type="project" value="InterPro"/>
</dbReference>
<evidence type="ECO:0000256" key="3">
    <source>
        <dbReference type="ARBA" id="ARBA00022553"/>
    </source>
</evidence>
<proteinExistence type="predicted"/>
<dbReference type="GO" id="GO:0016020">
    <property type="term" value="C:membrane"/>
    <property type="evidence" value="ECO:0007669"/>
    <property type="project" value="InterPro"/>
</dbReference>
<feature type="transmembrane region" description="Helical" evidence="9">
    <location>
        <begin position="43"/>
        <end position="76"/>
    </location>
</feature>
<dbReference type="GO" id="GO:0005524">
    <property type="term" value="F:ATP binding"/>
    <property type="evidence" value="ECO:0007669"/>
    <property type="project" value="UniProtKB-KW"/>
</dbReference>
<evidence type="ECO:0000256" key="4">
    <source>
        <dbReference type="ARBA" id="ARBA00022679"/>
    </source>
</evidence>
<dbReference type="CDD" id="cd16917">
    <property type="entry name" value="HATPase_UhpB-NarQ-NarX-like"/>
    <property type="match status" value="1"/>
</dbReference>
<protein>
    <recommendedName>
        <fullName evidence="2">histidine kinase</fullName>
        <ecNumber evidence="2">2.7.13.3</ecNumber>
    </recommendedName>
</protein>
<evidence type="ECO:0000259" key="10">
    <source>
        <dbReference type="Pfam" id="PF07730"/>
    </source>
</evidence>
<keyword evidence="4" id="KW-0808">Transferase</keyword>
<feature type="domain" description="Signal transduction histidine kinase subgroup 3 dimerisation and phosphoacceptor" evidence="10">
    <location>
        <begin position="173"/>
        <end position="238"/>
    </location>
</feature>
<evidence type="ECO:0000256" key="2">
    <source>
        <dbReference type="ARBA" id="ARBA00012438"/>
    </source>
</evidence>
<dbReference type="EMBL" id="LT607750">
    <property type="protein sequence ID" value="SCG66167.1"/>
    <property type="molecule type" value="Genomic_DNA"/>
</dbReference>
<evidence type="ECO:0000256" key="8">
    <source>
        <dbReference type="ARBA" id="ARBA00023012"/>
    </source>
</evidence>
<evidence type="ECO:0000313" key="12">
    <source>
        <dbReference type="Proteomes" id="UP000198217"/>
    </source>
</evidence>
<evidence type="ECO:0000256" key="9">
    <source>
        <dbReference type="SAM" id="Phobius"/>
    </source>
</evidence>
<keyword evidence="7" id="KW-0067">ATP-binding</keyword>
<dbReference type="EC" id="2.7.13.3" evidence="2"/>
<keyword evidence="5" id="KW-0547">Nucleotide-binding</keyword>
<evidence type="ECO:0000256" key="7">
    <source>
        <dbReference type="ARBA" id="ARBA00022840"/>
    </source>
</evidence>
<keyword evidence="9" id="KW-0812">Transmembrane</keyword>
<comment type="catalytic activity">
    <reaction evidence="1">
        <text>ATP + protein L-histidine = ADP + protein N-phospho-L-histidine.</text>
        <dbReference type="EC" id="2.7.13.3"/>
    </reaction>
</comment>
<sequence>MLWVERLFEERYTAIRLTLVSLTGVGYLVLTPAGSTMSSLDRGLAVGVLLFGYSGIWSPFTVVCGVSVAFAVGYLFGADNDAVPSVALAWAMFELGARRSGWQVWTGLVVGLTGSMLSDYDELIDVALTVLYAAAAAVVAPLLLGLHVRALGELNRQAADRARQEVSRVRAEERTAIARELHDLVAHHVASIVLRVAVARNVLPLDDPRVRQVLDDVHATGSGALTDLRRLVAVLRDPGSAREVTFVDPEGLPVALRTAVDRSHRIGLQVQADIDPDVVRLDSRTALAVLRLTQEGLANVAKHAGPAARARLSIQVDDDRVEFELRDSGGPAGSAPNGPAGHGLVGLRERVEVLGGRLDAGPAGTGWRLSARVPTGVAA</sequence>
<dbReference type="Pfam" id="PF07730">
    <property type="entry name" value="HisKA_3"/>
    <property type="match status" value="1"/>
</dbReference>
<keyword evidence="9" id="KW-0472">Membrane</keyword>
<dbReference type="GO" id="GO:0000155">
    <property type="term" value="F:phosphorelay sensor kinase activity"/>
    <property type="evidence" value="ECO:0007669"/>
    <property type="project" value="InterPro"/>
</dbReference>
<dbReference type="InterPro" id="IPR036890">
    <property type="entry name" value="HATPase_C_sf"/>
</dbReference>
<keyword evidence="6 11" id="KW-0418">Kinase</keyword>
<dbReference type="AlphaFoldDB" id="A0A1C5J6I8"/>
<feature type="transmembrane region" description="Helical" evidence="9">
    <location>
        <begin position="12"/>
        <end position="31"/>
    </location>
</feature>
<evidence type="ECO:0000313" key="11">
    <source>
        <dbReference type="EMBL" id="SCG66167.1"/>
    </source>
</evidence>
<keyword evidence="3" id="KW-0597">Phosphoprotein</keyword>
<dbReference type="RefSeq" id="WP_088995230.1">
    <property type="nucleotide sequence ID" value="NZ_LT607750.1"/>
</dbReference>
<accession>A0A1C5J6I8</accession>
<evidence type="ECO:0000256" key="1">
    <source>
        <dbReference type="ARBA" id="ARBA00000085"/>
    </source>
</evidence>
<dbReference type="Gene3D" id="1.20.5.1930">
    <property type="match status" value="1"/>
</dbReference>
<gene>
    <name evidence="11" type="ORF">GA0070609_4113</name>
</gene>
<reference evidence="11 12" key="1">
    <citation type="submission" date="2016-06" db="EMBL/GenBank/DDBJ databases">
        <authorList>
            <person name="Kjaerup R.B."/>
            <person name="Dalgaard T.S."/>
            <person name="Juul-Madsen H.R."/>
        </authorList>
    </citation>
    <scope>NUCLEOTIDE SEQUENCE [LARGE SCALE GENOMIC DNA]</scope>
    <source>
        <strain evidence="11 12">DSM 43904</strain>
    </source>
</reference>
<name>A0A1C5J6I8_9ACTN</name>
<evidence type="ECO:0000256" key="6">
    <source>
        <dbReference type="ARBA" id="ARBA00022777"/>
    </source>
</evidence>
<dbReference type="Proteomes" id="UP000198217">
    <property type="component" value="Chromosome I"/>
</dbReference>
<feature type="transmembrane region" description="Helical" evidence="9">
    <location>
        <begin position="126"/>
        <end position="146"/>
    </location>
</feature>
<dbReference type="InterPro" id="IPR050482">
    <property type="entry name" value="Sensor_HK_TwoCompSys"/>
</dbReference>
<keyword evidence="9" id="KW-1133">Transmembrane helix</keyword>
<dbReference type="PANTHER" id="PTHR24421:SF10">
    <property type="entry name" value="NITRATE_NITRITE SENSOR PROTEIN NARQ"/>
    <property type="match status" value="1"/>
</dbReference>
<keyword evidence="8" id="KW-0902">Two-component regulatory system</keyword>
<dbReference type="Gene3D" id="3.30.565.10">
    <property type="entry name" value="Histidine kinase-like ATPase, C-terminal domain"/>
    <property type="match status" value="1"/>
</dbReference>
<dbReference type="SUPFAM" id="SSF55874">
    <property type="entry name" value="ATPase domain of HSP90 chaperone/DNA topoisomerase II/histidine kinase"/>
    <property type="match status" value="1"/>
</dbReference>